<dbReference type="InterPro" id="IPR052101">
    <property type="entry name" value="Plant_StressResp_Kinase"/>
</dbReference>
<comment type="caution">
    <text evidence="6">The sequence shown here is derived from an EMBL/GenBank/DDBJ whole genome shotgun (WGS) entry which is preliminary data.</text>
</comment>
<keyword evidence="5" id="KW-0067">ATP-binding</keyword>
<dbReference type="AlphaFoldDB" id="A0AAE1VMT9"/>
<dbReference type="EMBL" id="JAVYJV010000003">
    <property type="protein sequence ID" value="KAK4374902.1"/>
    <property type="molecule type" value="Genomic_DNA"/>
</dbReference>
<evidence type="ECO:0000256" key="5">
    <source>
        <dbReference type="ARBA" id="ARBA00022840"/>
    </source>
</evidence>
<dbReference type="Proteomes" id="UP001291623">
    <property type="component" value="Unassembled WGS sequence"/>
</dbReference>
<evidence type="ECO:0000256" key="2">
    <source>
        <dbReference type="ARBA" id="ARBA00022679"/>
    </source>
</evidence>
<protein>
    <submittedName>
        <fullName evidence="6">Uncharacterized protein</fullName>
    </submittedName>
</protein>
<dbReference type="SUPFAM" id="SSF56112">
    <property type="entry name" value="Protein kinase-like (PK-like)"/>
    <property type="match status" value="1"/>
</dbReference>
<evidence type="ECO:0000313" key="7">
    <source>
        <dbReference type="Proteomes" id="UP001291623"/>
    </source>
</evidence>
<keyword evidence="7" id="KW-1185">Reference proteome</keyword>
<dbReference type="PANTHER" id="PTHR47983:SF22">
    <property type="entry name" value="PROLINE-RICH RECEPTOR-LIKE PROTEIN KINASE PERK2"/>
    <property type="match status" value="1"/>
</dbReference>
<dbReference type="GO" id="GO:0005524">
    <property type="term" value="F:ATP binding"/>
    <property type="evidence" value="ECO:0007669"/>
    <property type="project" value="UniProtKB-KW"/>
</dbReference>
<name>A0AAE1VMT9_9SOLA</name>
<dbReference type="InterPro" id="IPR011009">
    <property type="entry name" value="Kinase-like_dom_sf"/>
</dbReference>
<accession>A0AAE1VMT9</accession>
<organism evidence="6 7">
    <name type="scientific">Anisodus tanguticus</name>
    <dbReference type="NCBI Taxonomy" id="243964"/>
    <lineage>
        <taxon>Eukaryota</taxon>
        <taxon>Viridiplantae</taxon>
        <taxon>Streptophyta</taxon>
        <taxon>Embryophyta</taxon>
        <taxon>Tracheophyta</taxon>
        <taxon>Spermatophyta</taxon>
        <taxon>Magnoliopsida</taxon>
        <taxon>eudicotyledons</taxon>
        <taxon>Gunneridae</taxon>
        <taxon>Pentapetalae</taxon>
        <taxon>asterids</taxon>
        <taxon>lamiids</taxon>
        <taxon>Solanales</taxon>
        <taxon>Solanaceae</taxon>
        <taxon>Solanoideae</taxon>
        <taxon>Hyoscyameae</taxon>
        <taxon>Anisodus</taxon>
    </lineage>
</organism>
<sequence length="175" mass="20058">MTDEERMSGIEMIKKKLDECFKFSIEPEIVGEVKLCSYSELQKITDLKPQSLIQKTLSGTLFHGTIDKMELLTNEKANTHPNLVKLYTFCWDTRLAAVYDEEFTRVLPDVLLADHFGWDDRINVATQLADLFAWFHGKRIAIGSVTPSCLMIDEVEFEPLVVFSTFYFSSISEDS</sequence>
<dbReference type="GO" id="GO:0016301">
    <property type="term" value="F:kinase activity"/>
    <property type="evidence" value="ECO:0007669"/>
    <property type="project" value="UniProtKB-KW"/>
</dbReference>
<keyword evidence="2" id="KW-0808">Transferase</keyword>
<evidence type="ECO:0000313" key="6">
    <source>
        <dbReference type="EMBL" id="KAK4374902.1"/>
    </source>
</evidence>
<dbReference type="PANTHER" id="PTHR47983">
    <property type="entry name" value="PTO-INTERACTING PROTEIN 1-LIKE"/>
    <property type="match status" value="1"/>
</dbReference>
<reference evidence="6" key="1">
    <citation type="submission" date="2023-12" db="EMBL/GenBank/DDBJ databases">
        <title>Genome assembly of Anisodus tanguticus.</title>
        <authorList>
            <person name="Wang Y.-J."/>
        </authorList>
    </citation>
    <scope>NUCLEOTIDE SEQUENCE</scope>
    <source>
        <strain evidence="6">KB-2021</strain>
        <tissue evidence="6">Leaf</tissue>
    </source>
</reference>
<proteinExistence type="predicted"/>
<gene>
    <name evidence="6" type="ORF">RND71_005579</name>
</gene>
<keyword evidence="4" id="KW-0418">Kinase</keyword>
<keyword evidence="3" id="KW-0547">Nucleotide-binding</keyword>
<evidence type="ECO:0000256" key="1">
    <source>
        <dbReference type="ARBA" id="ARBA00022553"/>
    </source>
</evidence>
<keyword evidence="1" id="KW-0597">Phosphoprotein</keyword>
<evidence type="ECO:0000256" key="4">
    <source>
        <dbReference type="ARBA" id="ARBA00022777"/>
    </source>
</evidence>
<evidence type="ECO:0000256" key="3">
    <source>
        <dbReference type="ARBA" id="ARBA00022741"/>
    </source>
</evidence>